<dbReference type="InterPro" id="IPR039718">
    <property type="entry name" value="Rrm1"/>
</dbReference>
<feature type="domain" description="Ribonucleotide reductase large subunit C-terminal" evidence="2">
    <location>
        <begin position="80"/>
        <end position="199"/>
    </location>
</feature>
<gene>
    <name evidence="3" type="ORF">UFOVP760_63</name>
</gene>
<dbReference type="PANTHER" id="PTHR11573">
    <property type="entry name" value="RIBONUCLEOSIDE-DIPHOSPHATE REDUCTASE LARGE CHAIN"/>
    <property type="match status" value="1"/>
</dbReference>
<dbReference type="EMBL" id="LR798360">
    <property type="protein sequence ID" value="CAB5226284.1"/>
    <property type="molecule type" value="Genomic_DNA"/>
</dbReference>
<comment type="similarity">
    <text evidence="1">Belongs to the ribonucleoside diphosphate reductase large chain family.</text>
</comment>
<dbReference type="InterPro" id="IPR000788">
    <property type="entry name" value="RNR_lg_C"/>
</dbReference>
<accession>A0A6J7X969</accession>
<dbReference type="NCBIfam" id="NF006577">
    <property type="entry name" value="PRK09102.1"/>
    <property type="match status" value="1"/>
</dbReference>
<reference evidence="3" key="1">
    <citation type="submission" date="2020-05" db="EMBL/GenBank/DDBJ databases">
        <authorList>
            <person name="Chiriac C."/>
            <person name="Salcher M."/>
            <person name="Ghai R."/>
            <person name="Kavagutti S V."/>
        </authorList>
    </citation>
    <scope>NUCLEOTIDE SEQUENCE</scope>
</reference>
<dbReference type="SUPFAM" id="SSF51998">
    <property type="entry name" value="PFL-like glycyl radical enzymes"/>
    <property type="match status" value="1"/>
</dbReference>
<evidence type="ECO:0000313" key="3">
    <source>
        <dbReference type="EMBL" id="CAB5226284.1"/>
    </source>
</evidence>
<organism evidence="3">
    <name type="scientific">uncultured Caudovirales phage</name>
    <dbReference type="NCBI Taxonomy" id="2100421"/>
    <lineage>
        <taxon>Viruses</taxon>
        <taxon>Duplodnaviria</taxon>
        <taxon>Heunggongvirae</taxon>
        <taxon>Uroviricota</taxon>
        <taxon>Caudoviricetes</taxon>
        <taxon>Peduoviridae</taxon>
        <taxon>Maltschvirus</taxon>
        <taxon>Maltschvirus maltsch</taxon>
    </lineage>
</organism>
<dbReference type="GO" id="GO:0005524">
    <property type="term" value="F:ATP binding"/>
    <property type="evidence" value="ECO:0007669"/>
    <property type="project" value="TreeGrafter"/>
</dbReference>
<proteinExistence type="inferred from homology"/>
<feature type="domain" description="Ribonucleotide reductase large subunit C-terminal" evidence="2">
    <location>
        <begin position="383"/>
        <end position="528"/>
    </location>
</feature>
<dbReference type="Pfam" id="PF02867">
    <property type="entry name" value="Ribonuc_red_lgC"/>
    <property type="match status" value="3"/>
</dbReference>
<dbReference type="NCBIfam" id="TIGR02510">
    <property type="entry name" value="NrdE-prime"/>
    <property type="match status" value="1"/>
</dbReference>
<evidence type="ECO:0000256" key="1">
    <source>
        <dbReference type="ARBA" id="ARBA00010406"/>
    </source>
</evidence>
<feature type="domain" description="Ribonucleotide reductase large subunit C-terminal" evidence="2">
    <location>
        <begin position="205"/>
        <end position="369"/>
    </location>
</feature>
<dbReference type="PRINTS" id="PR01183">
    <property type="entry name" value="RIBORDTASEM1"/>
</dbReference>
<dbReference type="PANTHER" id="PTHR11573:SF6">
    <property type="entry name" value="RIBONUCLEOSIDE-DIPHOSPHATE REDUCTASE LARGE SUBUNIT"/>
    <property type="match status" value="1"/>
</dbReference>
<name>A0A6J7X969_9CAUD</name>
<dbReference type="GO" id="GO:0004748">
    <property type="term" value="F:ribonucleoside-diphosphate reductase activity, thioredoxin disulfide as acceptor"/>
    <property type="evidence" value="ECO:0007669"/>
    <property type="project" value="TreeGrafter"/>
</dbReference>
<sequence length="550" mass="62483">MSIEKYYWLNKDSRKFLERGYLLEGETAEQRIRDIAEVAERYLNIKGFADKFEDYVSRGWFSLSSPIWSNFGRERGMPISCFNSHIEDDMDSILYKMAEVGVMSKVGGGTSGYFGDVRPRGAKISTGGEATGVHHQLTVFESLTNYISQGNVRRGSFAAYLPVDHADIEEFLKIRGEGDDIQNLSIGVCITDEWMRSMISGDRDKRKLWGKIIQKRFETGYPYIFFTDNANNNKPQVYRDKEMKINASNLCSEIFLPSSKDESFVCDLSSLNLLHWGEWKETDAVETLVYFLDAVMTEFINKTEGVKFMEHARNFAINHRALGVGVLGWHSLLQSKMIGFETMAAKMLNGQIWRVVRDKADAATEQLAGLLGEPPLLKGYKRRNTTTLAVAPTTSSSFILGQVSPSIEPLDSTYYTKDLAKGKFTYKNPYLKKLLKEKNKHDDDTWLSILKHGGSVQHLDFLTQEEKDVFKTFGEISQKEIVIQAATRQKYIDQGQSLNLMIPPETKPKDVNELIIFAWEQGIKSLYYQRSANPSQLLARSILTCTSCEA</sequence>
<protein>
    <submittedName>
        <fullName evidence="3">Ribonucleotide-diphosphate reductase subunit alpha</fullName>
    </submittedName>
</protein>
<evidence type="ECO:0000259" key="2">
    <source>
        <dbReference type="Pfam" id="PF02867"/>
    </source>
</evidence>
<dbReference type="Gene3D" id="3.20.70.20">
    <property type="match status" value="1"/>
</dbReference>
<dbReference type="InterPro" id="IPR013350">
    <property type="entry name" value="RNR_alpha"/>
</dbReference>
<dbReference type="GO" id="GO:0009263">
    <property type="term" value="P:deoxyribonucleotide biosynthetic process"/>
    <property type="evidence" value="ECO:0007669"/>
    <property type="project" value="TreeGrafter"/>
</dbReference>